<sequence>MGKSEITRDAVLDAALQEASLTGIAQLTLGPVAAAAGRSKGGLLRHFPSKEHLQISVLERAFTRFQQHVFEPTLKAPSGLPRLRATMECWLKWPESAGLPGGCPILSAQHEFDDLDSNVREHLHGAWSRWHTYLIRQAQKAQEASQLPSGLSPEALVMLMIGLKSAAQVEQRLLNHGDANRNALQLFDRLTN</sequence>
<keyword evidence="2 4" id="KW-0238">DNA-binding</keyword>
<gene>
    <name evidence="6" type="ORF">LMG24238_07376</name>
</gene>
<dbReference type="Gene3D" id="1.10.357.10">
    <property type="entry name" value="Tetracycline Repressor, domain 2"/>
    <property type="match status" value="1"/>
</dbReference>
<dbReference type="PROSITE" id="PS50977">
    <property type="entry name" value="HTH_TETR_2"/>
    <property type="match status" value="1"/>
</dbReference>
<accession>A0A6J5CTF0</accession>
<protein>
    <recommendedName>
        <fullName evidence="5">HTH tetR-type domain-containing protein</fullName>
    </recommendedName>
</protein>
<evidence type="ECO:0000256" key="1">
    <source>
        <dbReference type="ARBA" id="ARBA00023015"/>
    </source>
</evidence>
<dbReference type="AlphaFoldDB" id="A0A6J5CTF0"/>
<evidence type="ECO:0000256" key="2">
    <source>
        <dbReference type="ARBA" id="ARBA00023125"/>
    </source>
</evidence>
<evidence type="ECO:0000256" key="4">
    <source>
        <dbReference type="PROSITE-ProRule" id="PRU00335"/>
    </source>
</evidence>
<dbReference type="EMBL" id="CADIKC010000019">
    <property type="protein sequence ID" value="CAB3744908.1"/>
    <property type="molecule type" value="Genomic_DNA"/>
</dbReference>
<dbReference type="Pfam" id="PF16925">
    <property type="entry name" value="TetR_C_13"/>
    <property type="match status" value="1"/>
</dbReference>
<name>A0A6J5CTF0_9BURK</name>
<feature type="domain" description="HTH tetR-type" evidence="5">
    <location>
        <begin position="5"/>
        <end position="65"/>
    </location>
</feature>
<dbReference type="SUPFAM" id="SSF46689">
    <property type="entry name" value="Homeodomain-like"/>
    <property type="match status" value="1"/>
</dbReference>
<evidence type="ECO:0000259" key="5">
    <source>
        <dbReference type="PROSITE" id="PS50977"/>
    </source>
</evidence>
<proteinExistence type="predicted"/>
<dbReference type="InterPro" id="IPR036271">
    <property type="entry name" value="Tet_transcr_reg_TetR-rel_C_sf"/>
</dbReference>
<dbReference type="Pfam" id="PF00440">
    <property type="entry name" value="TetR_N"/>
    <property type="match status" value="1"/>
</dbReference>
<dbReference type="PANTHER" id="PTHR47506">
    <property type="entry name" value="TRANSCRIPTIONAL REGULATORY PROTEIN"/>
    <property type="match status" value="1"/>
</dbReference>
<dbReference type="InterPro" id="IPR009057">
    <property type="entry name" value="Homeodomain-like_sf"/>
</dbReference>
<keyword evidence="7" id="KW-1185">Reference proteome</keyword>
<keyword evidence="3" id="KW-0804">Transcription</keyword>
<dbReference type="Gene3D" id="1.10.10.60">
    <property type="entry name" value="Homeodomain-like"/>
    <property type="match status" value="1"/>
</dbReference>
<keyword evidence="1" id="KW-0805">Transcription regulation</keyword>
<evidence type="ECO:0000313" key="6">
    <source>
        <dbReference type="EMBL" id="CAB3744908.1"/>
    </source>
</evidence>
<evidence type="ECO:0000313" key="7">
    <source>
        <dbReference type="Proteomes" id="UP000494255"/>
    </source>
</evidence>
<dbReference type="Proteomes" id="UP000494255">
    <property type="component" value="Unassembled WGS sequence"/>
</dbReference>
<dbReference type="PANTHER" id="PTHR47506:SF6">
    <property type="entry name" value="HTH-TYPE TRANSCRIPTIONAL REPRESSOR NEMR"/>
    <property type="match status" value="1"/>
</dbReference>
<dbReference type="SUPFAM" id="SSF48498">
    <property type="entry name" value="Tetracyclin repressor-like, C-terminal domain"/>
    <property type="match status" value="1"/>
</dbReference>
<organism evidence="6 7">
    <name type="scientific">Paraburkholderia sediminicola</name>
    <dbReference type="NCBI Taxonomy" id="458836"/>
    <lineage>
        <taxon>Bacteria</taxon>
        <taxon>Pseudomonadati</taxon>
        <taxon>Pseudomonadota</taxon>
        <taxon>Betaproteobacteria</taxon>
        <taxon>Burkholderiales</taxon>
        <taxon>Burkholderiaceae</taxon>
        <taxon>Paraburkholderia</taxon>
    </lineage>
</organism>
<evidence type="ECO:0000256" key="3">
    <source>
        <dbReference type="ARBA" id="ARBA00023163"/>
    </source>
</evidence>
<dbReference type="InterPro" id="IPR001647">
    <property type="entry name" value="HTH_TetR"/>
</dbReference>
<reference evidence="6 7" key="1">
    <citation type="submission" date="2020-04" db="EMBL/GenBank/DDBJ databases">
        <authorList>
            <person name="De Canck E."/>
        </authorList>
    </citation>
    <scope>NUCLEOTIDE SEQUENCE [LARGE SCALE GENOMIC DNA]</scope>
    <source>
        <strain evidence="6 7">LMG 24238</strain>
    </source>
</reference>
<dbReference type="InterPro" id="IPR011075">
    <property type="entry name" value="TetR_C"/>
</dbReference>
<feature type="DNA-binding region" description="H-T-H motif" evidence="4">
    <location>
        <begin position="28"/>
        <end position="47"/>
    </location>
</feature>
<dbReference type="GO" id="GO:0003677">
    <property type="term" value="F:DNA binding"/>
    <property type="evidence" value="ECO:0007669"/>
    <property type="project" value="UniProtKB-UniRule"/>
</dbReference>